<evidence type="ECO:0008006" key="3">
    <source>
        <dbReference type="Google" id="ProtNLM"/>
    </source>
</evidence>
<dbReference type="RefSeq" id="WP_324668619.1">
    <property type="nucleotide sequence ID" value="NZ_CP141614.1"/>
</dbReference>
<evidence type="ECO:0000313" key="1">
    <source>
        <dbReference type="EMBL" id="WRP14308.1"/>
    </source>
</evidence>
<dbReference type="EMBL" id="CP141614">
    <property type="protein sequence ID" value="WRP14308.1"/>
    <property type="molecule type" value="Genomic_DNA"/>
</dbReference>
<name>A0ABZ1BPB5_9FIRM</name>
<evidence type="ECO:0000313" key="2">
    <source>
        <dbReference type="Proteomes" id="UP001333102"/>
    </source>
</evidence>
<protein>
    <recommendedName>
        <fullName evidence="3">Glycosyl transferase family 2</fullName>
    </recommendedName>
</protein>
<dbReference type="Proteomes" id="UP001333102">
    <property type="component" value="Chromosome"/>
</dbReference>
<proteinExistence type="predicted"/>
<sequence>MTDRPRGRKPTFQLLEAQRLGRVTEGLPEPLLLLVTLVALLVWLSGLDDLAFDAVYVLRARRIRRSVRLHDLSAGPFKRIAVFVPAWQEALVIGEMLRTTLELVNYPRSRYTVFVGTYPNAVD</sequence>
<keyword evidence="2" id="KW-1185">Reference proteome</keyword>
<organism evidence="1 2">
    <name type="scientific">Geochorda subterranea</name>
    <dbReference type="NCBI Taxonomy" id="3109564"/>
    <lineage>
        <taxon>Bacteria</taxon>
        <taxon>Bacillati</taxon>
        <taxon>Bacillota</taxon>
        <taxon>Limnochordia</taxon>
        <taxon>Limnochordales</taxon>
        <taxon>Geochordaceae</taxon>
        <taxon>Geochorda</taxon>
    </lineage>
</organism>
<gene>
    <name evidence="1" type="ORF">VLY81_12930</name>
</gene>
<accession>A0ABZ1BPB5</accession>
<reference evidence="2" key="1">
    <citation type="submission" date="2023-12" db="EMBL/GenBank/DDBJ databases">
        <title>Novel isolates from deep terrestrial aquifers shed light on the physiology and ecology of the class Limnochordia.</title>
        <authorList>
            <person name="Karnachuk O.V."/>
            <person name="Lukina A.P."/>
            <person name="Avakyan M.R."/>
            <person name="Kadnikov V."/>
            <person name="Begmatov S."/>
            <person name="Beletsky A.V."/>
            <person name="Mardanov A.V."/>
            <person name="Ravin N.V."/>
        </authorList>
    </citation>
    <scope>NUCLEOTIDE SEQUENCE [LARGE SCALE GENOMIC DNA]</scope>
    <source>
        <strain evidence="2">LN</strain>
    </source>
</reference>